<comment type="subcellular location">
    <subcellularLocation>
        <location evidence="2">Cytoplasm</location>
    </subcellularLocation>
    <subcellularLocation>
        <location evidence="3">Lipid droplet</location>
    </subcellularLocation>
    <subcellularLocation>
        <location evidence="1">Midbody</location>
    </subcellularLocation>
</comment>
<reference evidence="22" key="3">
    <citation type="journal article" date="2014" name="Nature">
        <title>Elephant shark genome provides unique insights into gnathostome evolution.</title>
        <authorList>
            <consortium name="International Elephant Shark Genome Sequencing Consortium"/>
            <person name="Venkatesh B."/>
            <person name="Lee A.P."/>
            <person name="Ravi V."/>
            <person name="Maurya A.K."/>
            <person name="Lian M.M."/>
            <person name="Swann J.B."/>
            <person name="Ohta Y."/>
            <person name="Flajnik M.F."/>
            <person name="Sutoh Y."/>
            <person name="Kasahara M."/>
            <person name="Hoon S."/>
            <person name="Gangu V."/>
            <person name="Roy S.W."/>
            <person name="Irimia M."/>
            <person name="Korzh V."/>
            <person name="Kondrychyn I."/>
            <person name="Lim Z.W."/>
            <person name="Tay B.H."/>
            <person name="Tohari S."/>
            <person name="Kong K.W."/>
            <person name="Ho S."/>
            <person name="Lorente-Galdos B."/>
            <person name="Quilez J."/>
            <person name="Marques-Bonet T."/>
            <person name="Raney B.J."/>
            <person name="Ingham P.W."/>
            <person name="Tay A."/>
            <person name="Hillier L.W."/>
            <person name="Minx P."/>
            <person name="Boehm T."/>
            <person name="Wilson R.K."/>
            <person name="Brenner S."/>
            <person name="Warren W.C."/>
        </authorList>
    </citation>
    <scope>NUCLEOTIDE SEQUENCE [LARGE SCALE GENOMIC DNA]</scope>
</reference>
<evidence type="ECO:0000256" key="15">
    <source>
        <dbReference type="ARBA" id="ARBA00054810"/>
    </source>
</evidence>
<feature type="domain" description="MIT" evidence="20">
    <location>
        <begin position="18"/>
        <end position="96"/>
    </location>
</feature>
<evidence type="ECO:0000256" key="16">
    <source>
        <dbReference type="ARBA" id="ARBA00064034"/>
    </source>
</evidence>
<comment type="function">
    <text evidence="15">Lipophagy receptor that plays an important role in lipid droplet (LD) turnover in motor neurons. Localizes to LDs and interacts with components of the autophagy machinery, such as MAP1LC3A/C proteins to deliver LDs to autophagosomes for degradation via lipophagy. Lipid transfer protein required for lipid droplet degradation, including by lipophagy. Can bind and transfer all lipid species found in lipid droplets, from phospholipids to triglycerides and sterol esters but the direction of lipid transfer by spartin and its cargos are unknown. May be implicated in endosomal trafficking, or microtubule dynamics, or both. Participates in cytokinesis.</text>
</comment>
<comment type="subunit">
    <text evidence="16">Interacts with ITCH and WWP1. Interacts (via MIT domain) with IST1; leading to the recruitment of SPART to midbodies. Interacts with MAP1LC3A and MAP1LC3C.</text>
</comment>
<dbReference type="Pfam" id="PF15372">
    <property type="entry name" value="DUF4600"/>
    <property type="match status" value="1"/>
</dbReference>
<keyword evidence="6" id="KW-1017">Isopeptide bond</keyword>
<dbReference type="CDD" id="cd02679">
    <property type="entry name" value="MIT_spastin"/>
    <property type="match status" value="1"/>
</dbReference>
<keyword evidence="7" id="KW-0597">Phosphoprotein</keyword>
<keyword evidence="18" id="KW-0175">Coiled coil</keyword>
<evidence type="ECO:0000256" key="11">
    <source>
        <dbReference type="ARBA" id="ARBA00022990"/>
    </source>
</evidence>
<sequence>MEQHNPTTGNAAEWLSRIKDEYKEAFIFINKGLSADEAGQKQAAKQYYRQGQKHLVKGVHIPSNSAECTGPQWDKARQMQTKMRETLNNIQTRLVILEGGEIPAASHQQGSFSETARSDNTSAKPKRLYPVIPVSSKEKSSTMATTGNSSTPAATNLLSPEAPSVSNEQPPMYTPQAVGGHLTISYGTESGEFVVVGDEMFAQRTQPPPVESLGTNANEVLLIQQGVQIFYVTPDGNVSAPSYPGYLRIVNFSDASNCGSQNQPRAFLQVCDWQFPLMSSQSIVLKCNSGVYMFPDVMSQVPGSYVGVVLSSELPAADRELFEVLLRQMAVLKVQDPEASPDVINLSQIVPVDSEGEPSDRERAVPEWSEKVSNGILSGASWLSWGLVKGAEFTGKAIHKGASKLREHIQPDDKPSTVSPTMAKGLNVARQATGTAVKASQFLVDGVCTVAGSVGKHLAPHVKKHGSKLIPESIKNDSNSQANLDGALVVAASGVQGFATVWNGLERAAKCIVTNVASETVHTVQHKDVLDQSALELRKTVSQLEKRLDHVEDEGSEWKTRYETQQELNRQLKKQIVLLQEKVEHIRGNPADRLSSVRSYEEMPEGYHKTIDERRTYLAEIAQISLSIETSKKQQAMGSREKQALKGKYNVPTTHRILDLKKGPIKKTAAVKQLPKLKH</sequence>
<dbReference type="STRING" id="7868.ENSCMIP00000045453"/>
<dbReference type="GeneTree" id="ENSGT00390000012235"/>
<evidence type="ECO:0000256" key="19">
    <source>
        <dbReference type="SAM" id="MobiDB-lite"/>
    </source>
</evidence>
<dbReference type="PANTHER" id="PTHR21068:SF43">
    <property type="entry name" value="SPARTIN"/>
    <property type="match status" value="1"/>
</dbReference>
<dbReference type="InterPro" id="IPR028022">
    <property type="entry name" value="DUF4600"/>
</dbReference>
<evidence type="ECO:0000256" key="5">
    <source>
        <dbReference type="ARBA" id="ARBA00022490"/>
    </source>
</evidence>
<dbReference type="InterPro" id="IPR009686">
    <property type="entry name" value="Senescence/spartin_C"/>
</dbReference>
<dbReference type="AlphaFoldDB" id="A0A4W3K3K4"/>
<dbReference type="GO" id="GO:0051301">
    <property type="term" value="P:cell division"/>
    <property type="evidence" value="ECO:0007669"/>
    <property type="project" value="TreeGrafter"/>
</dbReference>
<feature type="compositionally biased region" description="Polar residues" evidence="19">
    <location>
        <begin position="106"/>
        <end position="123"/>
    </location>
</feature>
<evidence type="ECO:0000256" key="14">
    <source>
        <dbReference type="ARBA" id="ARBA00023121"/>
    </source>
</evidence>
<evidence type="ECO:0000256" key="10">
    <source>
        <dbReference type="ARBA" id="ARBA00022963"/>
    </source>
</evidence>
<dbReference type="InterPro" id="IPR045036">
    <property type="entry name" value="Spartin-like"/>
</dbReference>
<proteinExistence type="predicted"/>
<evidence type="ECO:0000256" key="4">
    <source>
        <dbReference type="ARBA" id="ARBA00022448"/>
    </source>
</evidence>
<evidence type="ECO:0000256" key="17">
    <source>
        <dbReference type="ARBA" id="ARBA00067916"/>
    </source>
</evidence>
<evidence type="ECO:0000313" key="21">
    <source>
        <dbReference type="Ensembl" id="ENSCMIP00000045453.1"/>
    </source>
</evidence>
<feature type="coiled-coil region" evidence="18">
    <location>
        <begin position="527"/>
        <end position="589"/>
    </location>
</feature>
<dbReference type="GO" id="GO:0008289">
    <property type="term" value="F:lipid binding"/>
    <property type="evidence" value="ECO:0007669"/>
    <property type="project" value="UniProtKB-KW"/>
</dbReference>
<evidence type="ECO:0000256" key="7">
    <source>
        <dbReference type="ARBA" id="ARBA00022553"/>
    </source>
</evidence>
<dbReference type="PANTHER" id="PTHR21068">
    <property type="entry name" value="SPARTIN"/>
    <property type="match status" value="1"/>
</dbReference>
<dbReference type="GO" id="GO:0061724">
    <property type="term" value="P:lipophagy"/>
    <property type="evidence" value="ECO:0007669"/>
    <property type="project" value="UniProtKB-ARBA"/>
</dbReference>
<keyword evidence="8" id="KW-0551">Lipid droplet</keyword>
<dbReference type="InterPro" id="IPR036181">
    <property type="entry name" value="MIT_dom_sf"/>
</dbReference>
<reference evidence="21" key="5">
    <citation type="submission" date="2025-09" db="UniProtKB">
        <authorList>
            <consortium name="Ensembl"/>
        </authorList>
    </citation>
    <scope>IDENTIFICATION</scope>
</reference>
<dbReference type="Pfam" id="PF06911">
    <property type="entry name" value="Senescence"/>
    <property type="match status" value="1"/>
</dbReference>
<keyword evidence="5" id="KW-0963">Cytoplasm</keyword>
<evidence type="ECO:0000256" key="18">
    <source>
        <dbReference type="SAM" id="Coils"/>
    </source>
</evidence>
<dbReference type="GO" id="GO:0006869">
    <property type="term" value="P:lipid transport"/>
    <property type="evidence" value="ECO:0007669"/>
    <property type="project" value="UniProtKB-KW"/>
</dbReference>
<keyword evidence="12" id="KW-0445">Lipid transport</keyword>
<dbReference type="GO" id="GO:0005811">
    <property type="term" value="C:lipid droplet"/>
    <property type="evidence" value="ECO:0007669"/>
    <property type="project" value="UniProtKB-SubCell"/>
</dbReference>
<name>A0A4W3K3K4_CALMI</name>
<evidence type="ECO:0000256" key="2">
    <source>
        <dbReference type="ARBA" id="ARBA00004496"/>
    </source>
</evidence>
<accession>A0A4W3K3K4</accession>
<organism evidence="21 22">
    <name type="scientific">Callorhinchus milii</name>
    <name type="common">Ghost shark</name>
    <dbReference type="NCBI Taxonomy" id="7868"/>
    <lineage>
        <taxon>Eukaryota</taxon>
        <taxon>Metazoa</taxon>
        <taxon>Chordata</taxon>
        <taxon>Craniata</taxon>
        <taxon>Vertebrata</taxon>
        <taxon>Chondrichthyes</taxon>
        <taxon>Holocephali</taxon>
        <taxon>Chimaeriformes</taxon>
        <taxon>Callorhinchidae</taxon>
        <taxon>Callorhinchus</taxon>
    </lineage>
</organism>
<dbReference type="SMART" id="SM00745">
    <property type="entry name" value="MIT"/>
    <property type="match status" value="1"/>
</dbReference>
<keyword evidence="9" id="KW-0832">Ubl conjugation</keyword>
<reference evidence="22" key="2">
    <citation type="journal article" date="2007" name="PLoS Biol.">
        <title>Survey sequencing and comparative analysis of the elephant shark (Callorhinchus milii) genome.</title>
        <authorList>
            <person name="Venkatesh B."/>
            <person name="Kirkness E.F."/>
            <person name="Loh Y.H."/>
            <person name="Halpern A.L."/>
            <person name="Lee A.P."/>
            <person name="Johnson J."/>
            <person name="Dandona N."/>
            <person name="Viswanathan L.D."/>
            <person name="Tay A."/>
            <person name="Venter J.C."/>
            <person name="Strausberg R.L."/>
            <person name="Brenner S."/>
        </authorList>
    </citation>
    <scope>NUCLEOTIDE SEQUENCE [LARGE SCALE GENOMIC DNA]</scope>
</reference>
<keyword evidence="13" id="KW-0443">Lipid metabolism</keyword>
<feature type="region of interest" description="Disordered" evidence="19">
    <location>
        <begin position="105"/>
        <end position="178"/>
    </location>
</feature>
<dbReference type="InParanoid" id="A0A4W3K3K4"/>
<gene>
    <name evidence="21" type="primary">ccdc169</name>
</gene>
<evidence type="ECO:0000256" key="12">
    <source>
        <dbReference type="ARBA" id="ARBA00023055"/>
    </source>
</evidence>
<dbReference type="Gene3D" id="1.20.58.80">
    <property type="entry name" value="Phosphotransferase system, lactose/cellobiose-type IIA subunit"/>
    <property type="match status" value="1"/>
</dbReference>
<evidence type="ECO:0000313" key="22">
    <source>
        <dbReference type="Proteomes" id="UP000314986"/>
    </source>
</evidence>
<reference evidence="22" key="1">
    <citation type="journal article" date="2006" name="Science">
        <title>Ancient noncoding elements conserved in the human genome.</title>
        <authorList>
            <person name="Venkatesh B."/>
            <person name="Kirkness E.F."/>
            <person name="Loh Y.H."/>
            <person name="Halpern A.L."/>
            <person name="Lee A.P."/>
            <person name="Johnson J."/>
            <person name="Dandona N."/>
            <person name="Viswanathan L.D."/>
            <person name="Tay A."/>
            <person name="Venter J.C."/>
            <person name="Strausberg R.L."/>
            <person name="Brenner S."/>
        </authorList>
    </citation>
    <scope>NUCLEOTIDE SEQUENCE [LARGE SCALE GENOMIC DNA]</scope>
</reference>
<dbReference type="GO" id="GO:0016042">
    <property type="term" value="P:lipid catabolic process"/>
    <property type="evidence" value="ECO:0007669"/>
    <property type="project" value="UniProtKB-KW"/>
</dbReference>
<dbReference type="FunFam" id="1.20.58.80:FF:000009">
    <property type="entry name" value="spartin isoform X1"/>
    <property type="match status" value="1"/>
</dbReference>
<keyword evidence="4" id="KW-0813">Transport</keyword>
<dbReference type="GO" id="GO:0030514">
    <property type="term" value="P:negative regulation of BMP signaling pathway"/>
    <property type="evidence" value="ECO:0007669"/>
    <property type="project" value="TreeGrafter"/>
</dbReference>
<feature type="compositionally biased region" description="Polar residues" evidence="19">
    <location>
        <begin position="141"/>
        <end position="169"/>
    </location>
</feature>
<evidence type="ECO:0000256" key="3">
    <source>
        <dbReference type="ARBA" id="ARBA00004502"/>
    </source>
</evidence>
<evidence type="ECO:0000256" key="13">
    <source>
        <dbReference type="ARBA" id="ARBA00023098"/>
    </source>
</evidence>
<dbReference type="Proteomes" id="UP000314986">
    <property type="component" value="Unassembled WGS sequence"/>
</dbReference>
<dbReference type="GO" id="GO:0030496">
    <property type="term" value="C:midbody"/>
    <property type="evidence" value="ECO:0007669"/>
    <property type="project" value="UniProtKB-SubCell"/>
</dbReference>
<keyword evidence="11" id="KW-0007">Acetylation</keyword>
<protein>
    <recommendedName>
        <fullName evidence="17">Spartin</fullName>
    </recommendedName>
</protein>
<evidence type="ECO:0000256" key="6">
    <source>
        <dbReference type="ARBA" id="ARBA00022499"/>
    </source>
</evidence>
<dbReference type="SUPFAM" id="SSF116846">
    <property type="entry name" value="MIT domain"/>
    <property type="match status" value="1"/>
</dbReference>
<dbReference type="GO" id="GO:0005737">
    <property type="term" value="C:cytoplasm"/>
    <property type="evidence" value="ECO:0007669"/>
    <property type="project" value="UniProtKB-SubCell"/>
</dbReference>
<keyword evidence="14" id="KW-0446">Lipid-binding</keyword>
<dbReference type="InterPro" id="IPR007330">
    <property type="entry name" value="MIT_dom"/>
</dbReference>
<evidence type="ECO:0000259" key="20">
    <source>
        <dbReference type="SMART" id="SM00745"/>
    </source>
</evidence>
<keyword evidence="22" id="KW-1185">Reference proteome</keyword>
<dbReference type="GO" id="GO:0005886">
    <property type="term" value="C:plasma membrane"/>
    <property type="evidence" value="ECO:0007669"/>
    <property type="project" value="TreeGrafter"/>
</dbReference>
<dbReference type="Ensembl" id="ENSCMIT00000046105.1">
    <property type="protein sequence ID" value="ENSCMIP00000045453.1"/>
    <property type="gene ID" value="ENSCMIG00000018758.1"/>
</dbReference>
<reference evidence="21" key="4">
    <citation type="submission" date="2025-08" db="UniProtKB">
        <authorList>
            <consortium name="Ensembl"/>
        </authorList>
    </citation>
    <scope>IDENTIFICATION</scope>
</reference>
<evidence type="ECO:0000256" key="8">
    <source>
        <dbReference type="ARBA" id="ARBA00022677"/>
    </source>
</evidence>
<evidence type="ECO:0000256" key="1">
    <source>
        <dbReference type="ARBA" id="ARBA00004214"/>
    </source>
</evidence>
<evidence type="ECO:0000256" key="9">
    <source>
        <dbReference type="ARBA" id="ARBA00022843"/>
    </source>
</evidence>
<keyword evidence="10" id="KW-0442">Lipid degradation</keyword>